<feature type="binding site" evidence="2">
    <location>
        <position position="66"/>
    </location>
    <ligand>
        <name>substrate</name>
    </ligand>
</feature>
<dbReference type="InterPro" id="IPR036424">
    <property type="entry name" value="UPP_synth-like_sf"/>
</dbReference>
<feature type="binding site" evidence="2">
    <location>
        <position position="22"/>
    </location>
    <ligand>
        <name>substrate</name>
    </ligand>
</feature>
<dbReference type="RefSeq" id="WP_240597541.1">
    <property type="nucleotide sequence ID" value="NZ_JAMHJO010000002.1"/>
</dbReference>
<feature type="active site" evidence="2">
    <location>
        <position position="17"/>
    </location>
</feature>
<evidence type="ECO:0000256" key="2">
    <source>
        <dbReference type="HAMAP-Rule" id="MF_01139"/>
    </source>
</evidence>
<dbReference type="GO" id="GO:0045547">
    <property type="term" value="F:ditrans,polycis-polyprenyl diphosphate synthase [(2E,6E)-farnesyl diphosphate specific] activity"/>
    <property type="evidence" value="ECO:0007669"/>
    <property type="project" value="TreeGrafter"/>
</dbReference>
<evidence type="ECO:0000256" key="1">
    <source>
        <dbReference type="ARBA" id="ARBA00022679"/>
    </source>
</evidence>
<dbReference type="GO" id="GO:0000287">
    <property type="term" value="F:magnesium ion binding"/>
    <property type="evidence" value="ECO:0007669"/>
    <property type="project" value="UniProtKB-UniRule"/>
</dbReference>
<protein>
    <recommendedName>
        <fullName evidence="2">Isoprenyl transferase</fullName>
        <ecNumber evidence="2">2.5.1.-</ecNumber>
    </recommendedName>
</protein>
<dbReference type="InterPro" id="IPR018520">
    <property type="entry name" value="UPP_synth-like_CS"/>
</dbReference>
<keyword evidence="2" id="KW-0479">Metal-binding</keyword>
<comment type="cofactor">
    <cofactor evidence="2">
        <name>Mg(2+)</name>
        <dbReference type="ChEBI" id="CHEBI:18420"/>
    </cofactor>
    <text evidence="2">Binds 2 magnesium ions per subunit.</text>
</comment>
<dbReference type="SUPFAM" id="SSF64005">
    <property type="entry name" value="Undecaprenyl diphosphate synthase"/>
    <property type="match status" value="1"/>
</dbReference>
<dbReference type="EC" id="2.5.1.-" evidence="2"/>
<feature type="binding site" evidence="2">
    <location>
        <position position="179"/>
    </location>
    <ligand>
        <name>substrate</name>
    </ligand>
</feature>
<comment type="caution">
    <text evidence="3">The sequence shown here is derived from an EMBL/GenBank/DDBJ whole genome shotgun (WGS) entry which is preliminary data.</text>
</comment>
<keyword evidence="2" id="KW-0460">Magnesium</keyword>
<dbReference type="Proteomes" id="UP000245921">
    <property type="component" value="Unassembled WGS sequence"/>
</dbReference>
<dbReference type="PANTHER" id="PTHR10291">
    <property type="entry name" value="DEHYDRODOLICHYL DIPHOSPHATE SYNTHASE FAMILY MEMBER"/>
    <property type="match status" value="1"/>
</dbReference>
<comment type="function">
    <text evidence="2">Catalyzes the condensation of isopentenyl diphosphate (IPP) with allylic pyrophosphates generating different type of terpenoids.</text>
</comment>
<sequence>MIIEDLKIPNHIGIIMDGNGRWAQKKGKKRNFGHEVGAQVAENVIEWSADLGVRYLTLYSFSTENWKRPESEVNFLFKLFVKYLETRMLKIISKGVRMRFSGRIDKLPLEVQNACSRIENKSLNNDKIDLIMALNYGGRQEIVDSVNKLISQGKSFITEEDILSNLYLNDVPDPDFIIRTSGEERLSNFLLWQSAYSEFYFTDVLWPDFDYEEYIKALKVYNKRVRRFGGINRSDENGCE</sequence>
<evidence type="ECO:0000313" key="4">
    <source>
        <dbReference type="Proteomes" id="UP000245921"/>
    </source>
</evidence>
<dbReference type="CDD" id="cd00475">
    <property type="entry name" value="Cis_IPPS"/>
    <property type="match status" value="1"/>
</dbReference>
<dbReference type="Pfam" id="PF01255">
    <property type="entry name" value="Prenyltransf"/>
    <property type="match status" value="1"/>
</dbReference>
<gene>
    <name evidence="3" type="ORF">C7380_10740</name>
</gene>
<feature type="binding site" evidence="2">
    <location>
        <begin position="18"/>
        <end position="21"/>
    </location>
    <ligand>
        <name>substrate</name>
    </ligand>
</feature>
<dbReference type="HAMAP" id="MF_01139">
    <property type="entry name" value="ISPT"/>
    <property type="match status" value="1"/>
</dbReference>
<keyword evidence="4" id="KW-1185">Reference proteome</keyword>
<feature type="binding site" evidence="2">
    <location>
        <begin position="62"/>
        <end position="64"/>
    </location>
    <ligand>
        <name>substrate</name>
    </ligand>
</feature>
<feature type="binding site" evidence="2">
    <location>
        <position position="17"/>
    </location>
    <ligand>
        <name>Mg(2+)</name>
        <dbReference type="ChEBI" id="CHEBI:18420"/>
    </ligand>
</feature>
<dbReference type="PANTHER" id="PTHR10291:SF0">
    <property type="entry name" value="DEHYDRODOLICHYL DIPHOSPHATE SYNTHASE 2"/>
    <property type="match status" value="1"/>
</dbReference>
<accession>A0AA45C748</accession>
<dbReference type="GO" id="GO:0016094">
    <property type="term" value="P:polyprenol biosynthetic process"/>
    <property type="evidence" value="ECO:0007669"/>
    <property type="project" value="TreeGrafter"/>
</dbReference>
<dbReference type="Gene3D" id="3.40.1180.10">
    <property type="entry name" value="Decaprenyl diphosphate synthase-like"/>
    <property type="match status" value="1"/>
</dbReference>
<dbReference type="NCBIfam" id="TIGR00055">
    <property type="entry name" value="uppS"/>
    <property type="match status" value="1"/>
</dbReference>
<comment type="subunit">
    <text evidence="2">Homodimer.</text>
</comment>
<dbReference type="InterPro" id="IPR001441">
    <property type="entry name" value="UPP_synth-like"/>
</dbReference>
<evidence type="ECO:0000313" key="3">
    <source>
        <dbReference type="EMBL" id="PWJ95085.1"/>
    </source>
</evidence>
<keyword evidence="1 2" id="KW-0808">Transferase</keyword>
<feature type="binding site" evidence="2">
    <location>
        <position position="34"/>
    </location>
    <ligand>
        <name>substrate</name>
    </ligand>
</feature>
<proteinExistence type="inferred from homology"/>
<dbReference type="FunFam" id="3.40.1180.10:FF:000001">
    <property type="entry name" value="(2E,6E)-farnesyl-diphosphate-specific ditrans,polycis-undecaprenyl-diphosphate synthase"/>
    <property type="match status" value="1"/>
</dbReference>
<feature type="binding site" evidence="2">
    <location>
        <position position="68"/>
    </location>
    <ligand>
        <name>substrate</name>
    </ligand>
</feature>
<feature type="active site" description="Proton acceptor" evidence="2">
    <location>
        <position position="65"/>
    </location>
</feature>
<comment type="similarity">
    <text evidence="2">Belongs to the UPP synthase family.</text>
</comment>
<feature type="binding site" evidence="2">
    <location>
        <position position="30"/>
    </location>
    <ligand>
        <name>substrate</name>
    </ligand>
</feature>
<feature type="binding site" evidence="2">
    <location>
        <position position="198"/>
    </location>
    <ligand>
        <name>Mg(2+)</name>
        <dbReference type="ChEBI" id="CHEBI:18420"/>
    </ligand>
</feature>
<reference evidence="3 4" key="1">
    <citation type="submission" date="2018-05" db="EMBL/GenBank/DDBJ databases">
        <title>Genomic Encyclopedia of Type Strains, Phase IV (KMG-IV): sequencing the most valuable type-strain genomes for metagenomic binning, comparative biology and taxonomic classification.</title>
        <authorList>
            <person name="Goeker M."/>
        </authorList>
    </citation>
    <scope>NUCLEOTIDE SEQUENCE [LARGE SCALE GENOMIC DNA]</scope>
    <source>
        <strain evidence="3 4">DSM 24906</strain>
    </source>
</reference>
<dbReference type="AlphaFoldDB" id="A0AA45C748"/>
<name>A0AA45C748_9BACT</name>
<organism evidence="3 4">
    <name type="scientific">Oceanotoga teriensis</name>
    <dbReference type="NCBI Taxonomy" id="515440"/>
    <lineage>
        <taxon>Bacteria</taxon>
        <taxon>Thermotogati</taxon>
        <taxon>Thermotogota</taxon>
        <taxon>Thermotogae</taxon>
        <taxon>Petrotogales</taxon>
        <taxon>Petrotogaceae</taxon>
        <taxon>Oceanotoga</taxon>
    </lineage>
</organism>
<feature type="binding site" evidence="2">
    <location>
        <begin position="185"/>
        <end position="187"/>
    </location>
    <ligand>
        <name>substrate</name>
    </ligand>
</feature>
<dbReference type="EMBL" id="QGGI01000007">
    <property type="protein sequence ID" value="PWJ95085.1"/>
    <property type="molecule type" value="Genomic_DNA"/>
</dbReference>
<dbReference type="PROSITE" id="PS01066">
    <property type="entry name" value="UPP_SYNTHASE"/>
    <property type="match status" value="1"/>
</dbReference>